<feature type="region of interest" description="Disordered" evidence="1">
    <location>
        <begin position="1"/>
        <end position="89"/>
    </location>
</feature>
<dbReference type="EMBL" id="LUCM01005710">
    <property type="protein sequence ID" value="KAA0192415.1"/>
    <property type="molecule type" value="Genomic_DNA"/>
</dbReference>
<dbReference type="OrthoDB" id="10572131at2759"/>
<evidence type="ECO:0000256" key="1">
    <source>
        <dbReference type="SAM" id="MobiDB-lite"/>
    </source>
</evidence>
<protein>
    <submittedName>
        <fullName evidence="2">Uncharacterized protein</fullName>
    </submittedName>
</protein>
<feature type="compositionally biased region" description="Polar residues" evidence="1">
    <location>
        <begin position="128"/>
        <end position="141"/>
    </location>
</feature>
<name>A0A8E0VLF2_9TREM</name>
<feature type="compositionally biased region" description="Polar residues" evidence="1">
    <location>
        <begin position="52"/>
        <end position="63"/>
    </location>
</feature>
<sequence>MGCNNNNGFSSFSSEANRLKQAQTTGETVFDWPPKTSSFPASDRNWRRRPVSMSTSTSIQQPIRLSPGGTKWKSPSLAPQSVADDKGSPSLNASIVHALHAPEAPDPSDVRASGDILINGAEPEAPHQPTSLVQSTSNETSSQELEVDIQSPQQHESSFVIPVSKGLGTPQAKRAASAYYGIQSTSQKVNLLTTLNVNCFSKLQKITVASGFSY</sequence>
<organism evidence="2 3">
    <name type="scientific">Fasciolopsis buskii</name>
    <dbReference type="NCBI Taxonomy" id="27845"/>
    <lineage>
        <taxon>Eukaryota</taxon>
        <taxon>Metazoa</taxon>
        <taxon>Spiralia</taxon>
        <taxon>Lophotrochozoa</taxon>
        <taxon>Platyhelminthes</taxon>
        <taxon>Trematoda</taxon>
        <taxon>Digenea</taxon>
        <taxon>Plagiorchiida</taxon>
        <taxon>Echinostomata</taxon>
        <taxon>Echinostomatoidea</taxon>
        <taxon>Fasciolidae</taxon>
        <taxon>Fasciolopsis</taxon>
    </lineage>
</organism>
<gene>
    <name evidence="2" type="ORF">FBUS_01386</name>
</gene>
<accession>A0A8E0VLF2</accession>
<feature type="region of interest" description="Disordered" evidence="1">
    <location>
        <begin position="120"/>
        <end position="141"/>
    </location>
</feature>
<reference evidence="2" key="1">
    <citation type="submission" date="2019-05" db="EMBL/GenBank/DDBJ databases">
        <title>Annotation for the trematode Fasciolopsis buski.</title>
        <authorList>
            <person name="Choi Y.-J."/>
        </authorList>
    </citation>
    <scope>NUCLEOTIDE SEQUENCE</scope>
    <source>
        <strain evidence="2">HT</strain>
        <tissue evidence="2">Whole worm</tissue>
    </source>
</reference>
<feature type="compositionally biased region" description="Low complexity" evidence="1">
    <location>
        <begin position="1"/>
        <end position="14"/>
    </location>
</feature>
<dbReference type="AlphaFoldDB" id="A0A8E0VLF2"/>
<proteinExistence type="predicted"/>
<keyword evidence="3" id="KW-1185">Reference proteome</keyword>
<dbReference type="Proteomes" id="UP000728185">
    <property type="component" value="Unassembled WGS sequence"/>
</dbReference>
<comment type="caution">
    <text evidence="2">The sequence shown here is derived from an EMBL/GenBank/DDBJ whole genome shotgun (WGS) entry which is preliminary data.</text>
</comment>
<evidence type="ECO:0000313" key="3">
    <source>
        <dbReference type="Proteomes" id="UP000728185"/>
    </source>
</evidence>
<evidence type="ECO:0000313" key="2">
    <source>
        <dbReference type="EMBL" id="KAA0192415.1"/>
    </source>
</evidence>